<keyword evidence="4" id="KW-1185">Reference proteome</keyword>
<dbReference type="RefSeq" id="WP_184233385.1">
    <property type="nucleotide sequence ID" value="NZ_JACHMJ010000001.1"/>
</dbReference>
<dbReference type="AlphaFoldDB" id="A0A841AG30"/>
<evidence type="ECO:0000313" key="3">
    <source>
        <dbReference type="EMBL" id="MBB5842197.1"/>
    </source>
</evidence>
<proteinExistence type="predicted"/>
<accession>A0A841AG30</accession>
<keyword evidence="2" id="KW-0472">Membrane</keyword>
<feature type="transmembrane region" description="Helical" evidence="2">
    <location>
        <begin position="82"/>
        <end position="104"/>
    </location>
</feature>
<dbReference type="Proteomes" id="UP000536685">
    <property type="component" value="Unassembled WGS sequence"/>
</dbReference>
<evidence type="ECO:0000256" key="1">
    <source>
        <dbReference type="SAM" id="MobiDB-lite"/>
    </source>
</evidence>
<organism evidence="3 4">
    <name type="scientific">Conyzicola lurida</name>
    <dbReference type="NCBI Taxonomy" id="1172621"/>
    <lineage>
        <taxon>Bacteria</taxon>
        <taxon>Bacillati</taxon>
        <taxon>Actinomycetota</taxon>
        <taxon>Actinomycetes</taxon>
        <taxon>Micrococcales</taxon>
        <taxon>Microbacteriaceae</taxon>
        <taxon>Conyzicola</taxon>
    </lineage>
</organism>
<sequence>MTNDRDRVDAAGRTPADQTDADAPLDPAAMYALLQNQQRSVETQMGAFVPYITLAWGLTWLLGFGSLWLIDGLRPAFSLPLGIAVPVFIGTILVSGGFSAWLGIRSGRGMRGNTASAFTGTVYGVTWSIGATALAVLGGALRAQGMSAELSNFYYPSAYVLFAGIMYIIAAAIWHAIPSLIGGCWLVVIAVVAPFFGYPHHYLFLAVAGGVAFIALSVHGSLQQRRVRAAAGGDSRG</sequence>
<name>A0A841AG30_9MICO</name>
<feature type="transmembrane region" description="Helical" evidence="2">
    <location>
        <begin position="202"/>
        <end position="222"/>
    </location>
</feature>
<feature type="transmembrane region" description="Helical" evidence="2">
    <location>
        <begin position="48"/>
        <end position="70"/>
    </location>
</feature>
<keyword evidence="2" id="KW-0812">Transmembrane</keyword>
<reference evidence="3 4" key="1">
    <citation type="submission" date="2020-08" db="EMBL/GenBank/DDBJ databases">
        <title>Sequencing the genomes of 1000 actinobacteria strains.</title>
        <authorList>
            <person name="Klenk H.-P."/>
        </authorList>
    </citation>
    <scope>NUCLEOTIDE SEQUENCE [LARGE SCALE GENOMIC DNA]</scope>
    <source>
        <strain evidence="3 4">DSM 105784</strain>
    </source>
</reference>
<evidence type="ECO:0000313" key="4">
    <source>
        <dbReference type="Proteomes" id="UP000536685"/>
    </source>
</evidence>
<feature type="compositionally biased region" description="Basic and acidic residues" evidence="1">
    <location>
        <begin position="1"/>
        <end position="10"/>
    </location>
</feature>
<feature type="region of interest" description="Disordered" evidence="1">
    <location>
        <begin position="1"/>
        <end position="23"/>
    </location>
</feature>
<keyword evidence="2" id="KW-1133">Transmembrane helix</keyword>
<comment type="caution">
    <text evidence="3">The sequence shown here is derived from an EMBL/GenBank/DDBJ whole genome shotgun (WGS) entry which is preliminary data.</text>
</comment>
<dbReference type="EMBL" id="JACHMJ010000001">
    <property type="protein sequence ID" value="MBB5842197.1"/>
    <property type="molecule type" value="Genomic_DNA"/>
</dbReference>
<protein>
    <submittedName>
        <fullName evidence="3">Uncharacterized protein</fullName>
    </submittedName>
</protein>
<feature type="transmembrane region" description="Helical" evidence="2">
    <location>
        <begin position="180"/>
        <end position="196"/>
    </location>
</feature>
<evidence type="ECO:0000256" key="2">
    <source>
        <dbReference type="SAM" id="Phobius"/>
    </source>
</evidence>
<gene>
    <name evidence="3" type="ORF">HD599_000520</name>
</gene>
<feature type="transmembrane region" description="Helical" evidence="2">
    <location>
        <begin position="153"/>
        <end position="173"/>
    </location>
</feature>
<feature type="transmembrane region" description="Helical" evidence="2">
    <location>
        <begin position="116"/>
        <end position="141"/>
    </location>
</feature>